<dbReference type="EnsemblMetazoa" id="SMAR005481-RA">
    <property type="protein sequence ID" value="SMAR005481-PA"/>
    <property type="gene ID" value="SMAR005481"/>
</dbReference>
<dbReference type="Proteomes" id="UP000014500">
    <property type="component" value="Unassembled WGS sequence"/>
</dbReference>
<dbReference type="Pfam" id="PF03747">
    <property type="entry name" value="ADP_ribosyl_GH"/>
    <property type="match status" value="1"/>
</dbReference>
<sequence>MNVFSKHTGVNKMGNSDSHQFIPVWDPEHKILDLDRIVNHQEFCNHIKGSSFDNTLTELPNSLLEEISLYETLLARFQSFTDIPSVLPLHLPHLSYLDLSYNKLVKLPDSFGLFFHLRVVLLNNNRLEHLPPSFTSLLKLEKVDLSVNKLLSLPKDFGNLKQLKKLNLNQNLLTYLPKSLSKCLQLKLILARDNFCQNPPQEICDEGSGRLLMFIRENFSQDSEQKHPNEENLFHRVRSNQIYSPNIESAHVKYMQIQTETSNVPSPVKTPLLMPCNSSVFSFDELKDKIIGGLIYGAFIGDALGVATDFLSPDECQFYYEADLLTYSDIIADKHRSHWKKGVWTSNGDLMLIMLDSIIQWAGVVDELDFAQKLLAWKHRNDTNDDLPAYTTSATINDVTELPDYSSNPHAAVEQLLVYDKPLLNGHDGTSNKPITKYLDYASLPCAIILGILHFHNLHEVVLNSIRICRSLHAHPKCIAANVSISCLVALTLTHLQQGKYDLNCTSDRNAMINAAKSIALEYLPQSNKDEEFHMCFQHQTLDRQTLTHILMQGGHATINGCAAGAFLGSLSGFKKLPRELIEELNPGSKQLLNFRINTLLDMMAIP</sequence>
<dbReference type="SMART" id="SM00369">
    <property type="entry name" value="LRR_TYP"/>
    <property type="match status" value="4"/>
</dbReference>
<protein>
    <submittedName>
        <fullName evidence="4">Uncharacterized protein</fullName>
    </submittedName>
</protein>
<evidence type="ECO:0000256" key="3">
    <source>
        <dbReference type="PIRSR" id="PIRSR605502-1"/>
    </source>
</evidence>
<dbReference type="PROSITE" id="PS51450">
    <property type="entry name" value="LRR"/>
    <property type="match status" value="1"/>
</dbReference>
<dbReference type="InterPro" id="IPR036705">
    <property type="entry name" value="Ribosyl_crysJ1_sf"/>
</dbReference>
<dbReference type="InterPro" id="IPR032675">
    <property type="entry name" value="LRR_dom_sf"/>
</dbReference>
<dbReference type="STRING" id="126957.T1IWB6"/>
<keyword evidence="2" id="KW-0677">Repeat</keyword>
<dbReference type="Pfam" id="PF00560">
    <property type="entry name" value="LRR_1"/>
    <property type="match status" value="1"/>
</dbReference>
<keyword evidence="1" id="KW-0433">Leucine-rich repeat</keyword>
<dbReference type="GO" id="GO:0046872">
    <property type="term" value="F:metal ion binding"/>
    <property type="evidence" value="ECO:0007669"/>
    <property type="project" value="UniProtKB-KW"/>
</dbReference>
<dbReference type="SUPFAM" id="SSF101478">
    <property type="entry name" value="ADP-ribosylglycohydrolase"/>
    <property type="match status" value="1"/>
</dbReference>
<dbReference type="PANTHER" id="PTHR16222">
    <property type="entry name" value="ADP-RIBOSYLGLYCOHYDROLASE"/>
    <property type="match status" value="1"/>
</dbReference>
<keyword evidence="3" id="KW-0460">Magnesium</keyword>
<dbReference type="Pfam" id="PF13855">
    <property type="entry name" value="LRR_8"/>
    <property type="match status" value="1"/>
</dbReference>
<dbReference type="Gene3D" id="3.80.10.10">
    <property type="entry name" value="Ribonuclease Inhibitor"/>
    <property type="match status" value="1"/>
</dbReference>
<dbReference type="eggNOG" id="KOG0619">
    <property type="taxonomic scope" value="Eukaryota"/>
</dbReference>
<evidence type="ECO:0000256" key="2">
    <source>
        <dbReference type="ARBA" id="ARBA00022737"/>
    </source>
</evidence>
<proteinExistence type="predicted"/>
<dbReference type="EMBL" id="JH431612">
    <property type="status" value="NOT_ANNOTATED_CDS"/>
    <property type="molecule type" value="Genomic_DNA"/>
</dbReference>
<dbReference type="AlphaFoldDB" id="T1IWB6"/>
<dbReference type="HOGENOM" id="CLU_032688_0_0_1"/>
<dbReference type="SMART" id="SM00364">
    <property type="entry name" value="LRR_BAC"/>
    <property type="match status" value="2"/>
</dbReference>
<dbReference type="PhylomeDB" id="T1IWB6"/>
<comment type="cofactor">
    <cofactor evidence="3">
        <name>Mg(2+)</name>
        <dbReference type="ChEBI" id="CHEBI:18420"/>
    </cofactor>
    <text evidence="3">Binds 2 magnesium ions per subunit.</text>
</comment>
<dbReference type="PANTHER" id="PTHR16222:SF28">
    <property type="entry name" value="ADP-RIBOSYLGLYCOHYDROLASE"/>
    <property type="match status" value="1"/>
</dbReference>
<evidence type="ECO:0000313" key="4">
    <source>
        <dbReference type="EnsemblMetazoa" id="SMAR005481-PA"/>
    </source>
</evidence>
<organism evidence="4 5">
    <name type="scientific">Strigamia maritima</name>
    <name type="common">European centipede</name>
    <name type="synonym">Geophilus maritimus</name>
    <dbReference type="NCBI Taxonomy" id="126957"/>
    <lineage>
        <taxon>Eukaryota</taxon>
        <taxon>Metazoa</taxon>
        <taxon>Ecdysozoa</taxon>
        <taxon>Arthropoda</taxon>
        <taxon>Myriapoda</taxon>
        <taxon>Chilopoda</taxon>
        <taxon>Pleurostigmophora</taxon>
        <taxon>Geophilomorpha</taxon>
        <taxon>Linotaeniidae</taxon>
        <taxon>Strigamia</taxon>
    </lineage>
</organism>
<reference evidence="5" key="1">
    <citation type="submission" date="2011-05" db="EMBL/GenBank/DDBJ databases">
        <authorList>
            <person name="Richards S.R."/>
            <person name="Qu J."/>
            <person name="Jiang H."/>
            <person name="Jhangiani S.N."/>
            <person name="Agravi P."/>
            <person name="Goodspeed R."/>
            <person name="Gross S."/>
            <person name="Mandapat C."/>
            <person name="Jackson L."/>
            <person name="Mathew T."/>
            <person name="Pu L."/>
            <person name="Thornton R."/>
            <person name="Saada N."/>
            <person name="Wilczek-Boney K.B."/>
            <person name="Lee S."/>
            <person name="Kovar C."/>
            <person name="Wu Y."/>
            <person name="Scherer S.E."/>
            <person name="Worley K.C."/>
            <person name="Muzny D.M."/>
            <person name="Gibbs R."/>
        </authorList>
    </citation>
    <scope>NUCLEOTIDE SEQUENCE</scope>
    <source>
        <strain evidence="5">Brora</strain>
    </source>
</reference>
<dbReference type="InterPro" id="IPR050792">
    <property type="entry name" value="ADP-ribosylglycohydrolase"/>
</dbReference>
<evidence type="ECO:0000313" key="5">
    <source>
        <dbReference type="Proteomes" id="UP000014500"/>
    </source>
</evidence>
<dbReference type="Gene3D" id="1.10.4080.10">
    <property type="entry name" value="ADP-ribosylation/Crystallin J1"/>
    <property type="match status" value="1"/>
</dbReference>
<reference evidence="4" key="2">
    <citation type="submission" date="2015-02" db="UniProtKB">
        <authorList>
            <consortium name="EnsemblMetazoa"/>
        </authorList>
    </citation>
    <scope>IDENTIFICATION</scope>
</reference>
<dbReference type="OMA" id="MGNYETH"/>
<dbReference type="InterPro" id="IPR001611">
    <property type="entry name" value="Leu-rich_rpt"/>
</dbReference>
<keyword evidence="3" id="KW-0479">Metal-binding</keyword>
<dbReference type="SUPFAM" id="SSF52058">
    <property type="entry name" value="L domain-like"/>
    <property type="match status" value="1"/>
</dbReference>
<name>T1IWB6_STRMM</name>
<dbReference type="InterPro" id="IPR005502">
    <property type="entry name" value="Ribosyl_crysJ1"/>
</dbReference>
<accession>T1IWB6</accession>
<keyword evidence="5" id="KW-1185">Reference proteome</keyword>
<feature type="binding site" evidence="3">
    <location>
        <position position="345"/>
    </location>
    <ligand>
        <name>Mg(2+)</name>
        <dbReference type="ChEBI" id="CHEBI:18420"/>
        <label>1</label>
    </ligand>
</feature>
<evidence type="ECO:0000256" key="1">
    <source>
        <dbReference type="ARBA" id="ARBA00022614"/>
    </source>
</evidence>
<dbReference type="InterPro" id="IPR003591">
    <property type="entry name" value="Leu-rich_rpt_typical-subtyp"/>
</dbReference>